<dbReference type="EMBL" id="CP115450">
    <property type="protein sequence ID" value="WBP89511.1"/>
    <property type="molecule type" value="Genomic_DNA"/>
</dbReference>
<organism evidence="1 2">
    <name type="scientific">Kitasatospora cathayae</name>
    <dbReference type="NCBI Taxonomy" id="3004092"/>
    <lineage>
        <taxon>Bacteria</taxon>
        <taxon>Bacillati</taxon>
        <taxon>Actinomycetota</taxon>
        <taxon>Actinomycetes</taxon>
        <taxon>Kitasatosporales</taxon>
        <taxon>Streptomycetaceae</taxon>
        <taxon>Kitasatospora</taxon>
    </lineage>
</organism>
<gene>
    <name evidence="1" type="ORF">O1G21_29170</name>
</gene>
<accession>A0ABY7QBM2</accession>
<reference evidence="2" key="1">
    <citation type="submission" date="2022-12" db="EMBL/GenBank/DDBJ databases">
        <authorList>
            <person name="Mo P."/>
        </authorList>
    </citation>
    <scope>NUCLEOTIDE SEQUENCE [LARGE SCALE GENOMIC DNA]</scope>
    <source>
        <strain evidence="2">HUAS 3-15</strain>
    </source>
</reference>
<evidence type="ECO:0000313" key="1">
    <source>
        <dbReference type="EMBL" id="WBP89511.1"/>
    </source>
</evidence>
<protein>
    <submittedName>
        <fullName evidence="1">Uncharacterized protein</fullName>
    </submittedName>
</protein>
<dbReference type="Proteomes" id="UP001212821">
    <property type="component" value="Chromosome"/>
</dbReference>
<evidence type="ECO:0000313" key="2">
    <source>
        <dbReference type="Proteomes" id="UP001212821"/>
    </source>
</evidence>
<sequence length="109" mass="11792">MQQRTRTARQIIKARRRANEKHAISAFVSKATADTAAVKGVTAALRKTARALRLAGQLGKVQTRTQKVATGVVGKTYRYTAAQIARIAAAYRPRKAEYKAVAARLALAA</sequence>
<dbReference type="RefSeq" id="WP_270147852.1">
    <property type="nucleotide sequence ID" value="NZ_CP115450.1"/>
</dbReference>
<proteinExistence type="predicted"/>
<keyword evidence="2" id="KW-1185">Reference proteome</keyword>
<name>A0ABY7QBM2_9ACTN</name>